<name>A0A5A7TYB2_CUCMM</name>
<accession>A0A5A7TYB2</accession>
<dbReference type="InterPro" id="IPR057670">
    <property type="entry name" value="SH3_retrovirus"/>
</dbReference>
<reference evidence="4 5" key="1">
    <citation type="submission" date="2019-08" db="EMBL/GenBank/DDBJ databases">
        <title>Draft genome sequences of two oriental melons (Cucumis melo L. var makuwa).</title>
        <authorList>
            <person name="Kwon S.-Y."/>
        </authorList>
    </citation>
    <scope>NUCLEOTIDE SEQUENCE [LARGE SCALE GENOMIC DNA]</scope>
    <source>
        <strain evidence="5">cv. SW 3</strain>
        <tissue evidence="4">Leaf</tissue>
    </source>
</reference>
<dbReference type="CDD" id="cd09272">
    <property type="entry name" value="RNase_HI_RT_Ty1"/>
    <property type="match status" value="1"/>
</dbReference>
<dbReference type="PANTHER" id="PTHR11439:SF463">
    <property type="entry name" value="REVERSE TRANSCRIPTASE TY1_COPIA-TYPE DOMAIN-CONTAINING PROTEIN"/>
    <property type="match status" value="1"/>
</dbReference>
<feature type="compositionally biased region" description="Polar residues" evidence="1">
    <location>
        <begin position="204"/>
        <end position="225"/>
    </location>
</feature>
<dbReference type="AlphaFoldDB" id="A0A5A7TYB2"/>
<organism evidence="4 5">
    <name type="scientific">Cucumis melo var. makuwa</name>
    <name type="common">Oriental melon</name>
    <dbReference type="NCBI Taxonomy" id="1194695"/>
    <lineage>
        <taxon>Eukaryota</taxon>
        <taxon>Viridiplantae</taxon>
        <taxon>Streptophyta</taxon>
        <taxon>Embryophyta</taxon>
        <taxon>Tracheophyta</taxon>
        <taxon>Spermatophyta</taxon>
        <taxon>Magnoliopsida</taxon>
        <taxon>eudicotyledons</taxon>
        <taxon>Gunneridae</taxon>
        <taxon>Pentapetalae</taxon>
        <taxon>rosids</taxon>
        <taxon>fabids</taxon>
        <taxon>Cucurbitales</taxon>
        <taxon>Cucurbitaceae</taxon>
        <taxon>Benincaseae</taxon>
        <taxon>Cucumis</taxon>
    </lineage>
</organism>
<dbReference type="SUPFAM" id="SSF56672">
    <property type="entry name" value="DNA/RNA polymerases"/>
    <property type="match status" value="1"/>
</dbReference>
<feature type="compositionally biased region" description="Polar residues" evidence="1">
    <location>
        <begin position="252"/>
        <end position="263"/>
    </location>
</feature>
<dbReference type="EMBL" id="SSTE01013029">
    <property type="protein sequence ID" value="KAA0048014.1"/>
    <property type="molecule type" value="Genomic_DNA"/>
</dbReference>
<dbReference type="Proteomes" id="UP000321393">
    <property type="component" value="Unassembled WGS sequence"/>
</dbReference>
<dbReference type="InterPro" id="IPR043502">
    <property type="entry name" value="DNA/RNA_pol_sf"/>
</dbReference>
<comment type="caution">
    <text evidence="4">The sequence shown here is derived from an EMBL/GenBank/DDBJ whole genome shotgun (WGS) entry which is preliminary data.</text>
</comment>
<dbReference type="PANTHER" id="PTHR11439">
    <property type="entry name" value="GAG-POL-RELATED RETROTRANSPOSON"/>
    <property type="match status" value="1"/>
</dbReference>
<evidence type="ECO:0000313" key="4">
    <source>
        <dbReference type="EMBL" id="KAA0048014.1"/>
    </source>
</evidence>
<feature type="domain" description="Reverse transcriptase Ty1/copia-type" evidence="2">
    <location>
        <begin position="343"/>
        <end position="442"/>
    </location>
</feature>
<gene>
    <name evidence="4" type="ORF">E6C27_scaffold385G00820</name>
</gene>
<dbReference type="Pfam" id="PF07727">
    <property type="entry name" value="RVT_2"/>
    <property type="match status" value="2"/>
</dbReference>
<proteinExistence type="predicted"/>
<feature type="domain" description="Retroviral polymerase SH3-like" evidence="3">
    <location>
        <begin position="55"/>
        <end position="104"/>
    </location>
</feature>
<feature type="compositionally biased region" description="Basic and acidic residues" evidence="1">
    <location>
        <begin position="226"/>
        <end position="241"/>
    </location>
</feature>
<dbReference type="OrthoDB" id="128382at2759"/>
<feature type="domain" description="Reverse transcriptase Ty1/copia-type" evidence="2">
    <location>
        <begin position="454"/>
        <end position="564"/>
    </location>
</feature>
<evidence type="ECO:0000256" key="1">
    <source>
        <dbReference type="SAM" id="MobiDB-lite"/>
    </source>
</evidence>
<evidence type="ECO:0000259" key="2">
    <source>
        <dbReference type="Pfam" id="PF07727"/>
    </source>
</evidence>
<dbReference type="Pfam" id="PF25597">
    <property type="entry name" value="SH3_retrovirus"/>
    <property type="match status" value="1"/>
</dbReference>
<evidence type="ECO:0000259" key="3">
    <source>
        <dbReference type="Pfam" id="PF25597"/>
    </source>
</evidence>
<evidence type="ECO:0000313" key="5">
    <source>
        <dbReference type="Proteomes" id="UP000321393"/>
    </source>
</evidence>
<sequence>MSPCYLVMCAFGQNNIGFLFLHNRLPLSIMTFGVPPRLPPHLGNGGFFYPQFGPKQTKFTPRAQVCVFVGYPLHQRGYKCFHPPSRKYFVTMGVTFCEDRPYFPVSHLQGESVSEESNSTFEFIKPIPSIFEFIKPIRSIFEFIKPIPSIFKFIEPIPSTVYGIDPHPIILPTNQVPWKTYYRRNLKKEVGSPTSQPPAPVQDSEPSQDQGMENPTEPCTNNTMSKNDRSDVVFLKNVEEKDSGDETEVKTETSNNGAKQSHTGKIDKYDPSLDLPITFRRGTRSCTKHPISNYVSYKNLSPQSRAFIANLDTTTIPKNIHIALECPEWKNVVMEDMKALEKNNTWEICTISKGHKPMGCKWVFTLKYKADGTLDRHKASLVAKGFTQTYGVDYSETFSPVAKLNTVRVLSIAVNKDWPLYQLDIKNAFLNGDIVEEVYMSPRLALKPSLVSRFTTFVKSQGYSQGHSDHTLFTKVSKTGKIAVLIVYVDDIVLSGDDQAEISQLKQRMGNEFEIKDLGNLKYFLGMEVARSKEGISISQRKHTLDLQAETGMLVCRPADTPIEFNYKLGNSDDQFMQAPYEEHMEAVKRILKYLKTTPGKDLIFRKTDKKTIKAYTDSDWAGSVIDRKSTSGYCIFVWGNLVTWRSKKQSIMARSSAEAEYRAMSLGICEEIWLQKVLSDLHQKCETPLKLFCDNKVLLLVLLTTQFSMIELNMLRLIDISSKKDLTVGAYAFRTFLRADRLLMSSPSDFSDQTSTFVLAS</sequence>
<protein>
    <submittedName>
        <fullName evidence="4">Retrovirus-related Pol polyprotein from transposon TNT 1-94</fullName>
    </submittedName>
</protein>
<dbReference type="InterPro" id="IPR013103">
    <property type="entry name" value="RVT_2"/>
</dbReference>
<feature type="region of interest" description="Disordered" evidence="1">
    <location>
        <begin position="189"/>
        <end position="267"/>
    </location>
</feature>